<dbReference type="NCBIfam" id="NF033516">
    <property type="entry name" value="transpos_IS3"/>
    <property type="match status" value="1"/>
</dbReference>
<dbReference type="RefSeq" id="WP_272163728.1">
    <property type="nucleotide sequence ID" value="NZ_CP116507.1"/>
</dbReference>
<evidence type="ECO:0000259" key="1">
    <source>
        <dbReference type="PROSITE" id="PS50994"/>
    </source>
</evidence>
<name>A0AAF0BDC2_9ENTE</name>
<dbReference type="InterPro" id="IPR001584">
    <property type="entry name" value="Integrase_cat-core"/>
</dbReference>
<dbReference type="GO" id="GO:0003676">
    <property type="term" value="F:nucleic acid binding"/>
    <property type="evidence" value="ECO:0007669"/>
    <property type="project" value="InterPro"/>
</dbReference>
<dbReference type="Pfam" id="PF00665">
    <property type="entry name" value="rve"/>
    <property type="match status" value="1"/>
</dbReference>
<dbReference type="InterPro" id="IPR036397">
    <property type="entry name" value="RNaseH_sf"/>
</dbReference>
<dbReference type="InterPro" id="IPR048020">
    <property type="entry name" value="Transpos_IS3"/>
</dbReference>
<sequence length="229" mass="26840">MRQHHQEFGIKWLCQRLQVSRQGYYRFIKHQSTPRQNKYKTLRKLIIETFFKYNQKMGAQQLYNYLTNQGVKVSLGFVKSVLKAHGLISRTVKTYKRRNKPHKSFENKLDRCFEVSEDTQEQPRIVCDITEWKLHNGKKIYLCAALELTTRAIVGYKVGLNCDTSLVINVIDQVNNNFPFEPILFHSDQGSQFTSKEVVNKIQANQWIQSMSRKGNCWDNAVIESFLVA</sequence>
<reference evidence="2" key="1">
    <citation type="submission" date="2023-01" db="EMBL/GenBank/DDBJ databases">
        <title>Oxazolidinone resistance genes in florfenicol resistant enterococci from beef cattle and veal calves at slaughter.</title>
        <authorList>
            <person name="Biggel M."/>
        </authorList>
    </citation>
    <scope>NUCLEOTIDE SEQUENCE</scope>
    <source>
        <strain evidence="2">K204-1</strain>
    </source>
</reference>
<dbReference type="InterPro" id="IPR050900">
    <property type="entry name" value="Transposase_IS3/IS150/IS904"/>
</dbReference>
<dbReference type="PANTHER" id="PTHR46889">
    <property type="entry name" value="TRANSPOSASE INSF FOR INSERTION SEQUENCE IS3B-RELATED"/>
    <property type="match status" value="1"/>
</dbReference>
<evidence type="ECO:0000313" key="3">
    <source>
        <dbReference type="Proteomes" id="UP001179600"/>
    </source>
</evidence>
<accession>A0AAF0BDC2</accession>
<protein>
    <submittedName>
        <fullName evidence="2">IS3 family transposase</fullName>
    </submittedName>
</protein>
<dbReference type="AlphaFoldDB" id="A0AAF0BDC2"/>
<evidence type="ECO:0000313" key="2">
    <source>
        <dbReference type="EMBL" id="WCG23613.1"/>
    </source>
</evidence>
<dbReference type="SUPFAM" id="SSF53098">
    <property type="entry name" value="Ribonuclease H-like"/>
    <property type="match status" value="1"/>
</dbReference>
<proteinExistence type="predicted"/>
<feature type="domain" description="Integrase catalytic" evidence="1">
    <location>
        <begin position="117"/>
        <end position="229"/>
    </location>
</feature>
<gene>
    <name evidence="2" type="ORF">PML95_04025</name>
</gene>
<dbReference type="Gene3D" id="3.30.420.10">
    <property type="entry name" value="Ribonuclease H-like superfamily/Ribonuclease H"/>
    <property type="match status" value="1"/>
</dbReference>
<dbReference type="GO" id="GO:0015074">
    <property type="term" value="P:DNA integration"/>
    <property type="evidence" value="ECO:0007669"/>
    <property type="project" value="InterPro"/>
</dbReference>
<organism evidence="2 3">
    <name type="scientific">Vagococcus lutrae</name>
    <dbReference type="NCBI Taxonomy" id="81947"/>
    <lineage>
        <taxon>Bacteria</taxon>
        <taxon>Bacillati</taxon>
        <taxon>Bacillota</taxon>
        <taxon>Bacilli</taxon>
        <taxon>Lactobacillales</taxon>
        <taxon>Enterococcaceae</taxon>
        <taxon>Vagococcus</taxon>
    </lineage>
</organism>
<dbReference type="Proteomes" id="UP001179600">
    <property type="component" value="Chromosome"/>
</dbReference>
<dbReference type="EMBL" id="CP116507">
    <property type="protein sequence ID" value="WCG23613.1"/>
    <property type="molecule type" value="Genomic_DNA"/>
</dbReference>
<dbReference type="InterPro" id="IPR012337">
    <property type="entry name" value="RNaseH-like_sf"/>
</dbReference>
<dbReference type="PROSITE" id="PS50994">
    <property type="entry name" value="INTEGRASE"/>
    <property type="match status" value="1"/>
</dbReference>
<dbReference type="PANTHER" id="PTHR46889:SF4">
    <property type="entry name" value="TRANSPOSASE INSO FOR INSERTION SEQUENCE ELEMENT IS911B-RELATED"/>
    <property type="match status" value="1"/>
</dbReference>